<evidence type="ECO:0000313" key="4">
    <source>
        <dbReference type="Proteomes" id="UP000694044"/>
    </source>
</evidence>
<evidence type="ECO:0000256" key="2">
    <source>
        <dbReference type="SAM" id="Phobius"/>
    </source>
</evidence>
<feature type="compositionally biased region" description="Acidic residues" evidence="1">
    <location>
        <begin position="121"/>
        <end position="130"/>
    </location>
</feature>
<dbReference type="OrthoDB" id="129933at2759"/>
<keyword evidence="4" id="KW-1185">Reference proteome</keyword>
<protein>
    <submittedName>
        <fullName evidence="3">Uncharacterized protein</fullName>
    </submittedName>
</protein>
<keyword evidence="2" id="KW-0812">Transmembrane</keyword>
<feature type="region of interest" description="Disordered" evidence="1">
    <location>
        <begin position="118"/>
        <end position="139"/>
    </location>
</feature>
<feature type="transmembrane region" description="Helical" evidence="2">
    <location>
        <begin position="340"/>
        <end position="360"/>
    </location>
</feature>
<dbReference type="EMBL" id="JAGDFM010000015">
    <property type="protein sequence ID" value="KAG7391990.1"/>
    <property type="molecule type" value="Genomic_DNA"/>
</dbReference>
<keyword evidence="2" id="KW-0472">Membrane</keyword>
<evidence type="ECO:0000256" key="1">
    <source>
        <dbReference type="SAM" id="MobiDB-lite"/>
    </source>
</evidence>
<organism evidence="3 4">
    <name type="scientific">Phytophthora pseudosyringae</name>
    <dbReference type="NCBI Taxonomy" id="221518"/>
    <lineage>
        <taxon>Eukaryota</taxon>
        <taxon>Sar</taxon>
        <taxon>Stramenopiles</taxon>
        <taxon>Oomycota</taxon>
        <taxon>Peronosporomycetes</taxon>
        <taxon>Peronosporales</taxon>
        <taxon>Peronosporaceae</taxon>
        <taxon>Phytophthora</taxon>
    </lineage>
</organism>
<evidence type="ECO:0000313" key="3">
    <source>
        <dbReference type="EMBL" id="KAG7391990.1"/>
    </source>
</evidence>
<keyword evidence="2" id="KW-1133">Transmembrane helix</keyword>
<proteinExistence type="predicted"/>
<dbReference type="AlphaFoldDB" id="A0A8T1WIW3"/>
<sequence>MSVASWYYCNLLEDEVSAEVPVVQGLQSAVRGDLKVPAVRPSTALAWGAEVDDELTVGRSTYVLSAACAATPNATEKVEAEPVAVEAVEVESSVPEQEPAEPVVTEAVAEAVEVVERENVEPVEEEEEVEKQEAATEAAAQSIAVEEETIAEAKETVREVATAHEAVETPAVVEDEETPVDVEQVAHEPVPEPDQKLADKAEDVTLVVDPEPRKLVTRMASIPEDDESVRGVDDDVPADENVTEDVVVEETEELVEAVPAEEVAATKPVSDDESETETQSEISEATATEATEAAPVAKVLDEPESEIDETMVIDPAVATKEAVAQTSPYSFIPEPIRKNGYAVSSVAVAVATAIAAALVARR</sequence>
<feature type="compositionally biased region" description="Low complexity" evidence="1">
    <location>
        <begin position="279"/>
        <end position="294"/>
    </location>
</feature>
<reference evidence="3" key="1">
    <citation type="submission" date="2021-02" db="EMBL/GenBank/DDBJ databases">
        <authorList>
            <person name="Palmer J.M."/>
        </authorList>
    </citation>
    <scope>NUCLEOTIDE SEQUENCE</scope>
    <source>
        <strain evidence="3">SCRP734</strain>
    </source>
</reference>
<name>A0A8T1WIW3_9STRA</name>
<dbReference type="Proteomes" id="UP000694044">
    <property type="component" value="Unassembled WGS sequence"/>
</dbReference>
<comment type="caution">
    <text evidence="3">The sequence shown here is derived from an EMBL/GenBank/DDBJ whole genome shotgun (WGS) entry which is preliminary data.</text>
</comment>
<feature type="region of interest" description="Disordered" evidence="1">
    <location>
        <begin position="261"/>
        <end position="303"/>
    </location>
</feature>
<gene>
    <name evidence="3" type="ORF">PHYPSEUDO_002696</name>
</gene>
<accession>A0A8T1WIW3</accession>